<feature type="transmembrane region" description="Helical" evidence="1">
    <location>
        <begin position="23"/>
        <end position="49"/>
    </location>
</feature>
<dbReference type="Proteomes" id="UP000199318">
    <property type="component" value="Unassembled WGS sequence"/>
</dbReference>
<name>A0A1H9T0D6_9BACI</name>
<dbReference type="STRING" id="1464123.SAMN05444126_10887"/>
<comment type="caution">
    <text evidence="2">The sequence shown here is derived from an EMBL/GenBank/DDBJ whole genome shotgun (WGS) entry which is preliminary data.</text>
</comment>
<keyword evidence="1" id="KW-0472">Membrane</keyword>
<feature type="transmembrane region" description="Helical" evidence="1">
    <location>
        <begin position="69"/>
        <end position="94"/>
    </location>
</feature>
<evidence type="ECO:0000313" key="2">
    <source>
        <dbReference type="EMBL" id="SER90608.1"/>
    </source>
</evidence>
<organism evidence="2 3">
    <name type="scientific">Salisediminibacterium halotolerans</name>
    <dbReference type="NCBI Taxonomy" id="517425"/>
    <lineage>
        <taxon>Bacteria</taxon>
        <taxon>Bacillati</taxon>
        <taxon>Bacillota</taxon>
        <taxon>Bacilli</taxon>
        <taxon>Bacillales</taxon>
        <taxon>Bacillaceae</taxon>
        <taxon>Salisediminibacterium</taxon>
    </lineage>
</organism>
<keyword evidence="3" id="KW-1185">Reference proteome</keyword>
<reference evidence="3" key="1">
    <citation type="submission" date="2016-10" db="EMBL/GenBank/DDBJ databases">
        <authorList>
            <person name="de Groot N.N."/>
        </authorList>
    </citation>
    <scope>NUCLEOTIDE SEQUENCE [LARGE SCALE GENOMIC DNA]</scope>
    <source>
        <strain evidence="3">10nlg</strain>
    </source>
</reference>
<sequence>MLTRELYKYELIETKGGLMNTRILLFGYVLFISGVLLFGMMHVAIAIHIPDLTEWSREFGMMPSVLDEIFGWVPYLMSITLFVLGASIILFDLWKVRQNDPSRRKSPVEILSEYEKEERP</sequence>
<evidence type="ECO:0000313" key="3">
    <source>
        <dbReference type="Proteomes" id="UP000199318"/>
    </source>
</evidence>
<gene>
    <name evidence="2" type="ORF">SAMN05444126_10887</name>
</gene>
<dbReference type="EMBL" id="FOGV01000008">
    <property type="protein sequence ID" value="SER90608.1"/>
    <property type="molecule type" value="Genomic_DNA"/>
</dbReference>
<protein>
    <submittedName>
        <fullName evidence="2">Uncharacterized protein</fullName>
    </submittedName>
</protein>
<evidence type="ECO:0000256" key="1">
    <source>
        <dbReference type="SAM" id="Phobius"/>
    </source>
</evidence>
<accession>A0A1H9T0D6</accession>
<keyword evidence="1" id="KW-0812">Transmembrane</keyword>
<keyword evidence="1" id="KW-1133">Transmembrane helix</keyword>
<dbReference type="AlphaFoldDB" id="A0A1H9T0D6"/>
<proteinExistence type="predicted"/>